<dbReference type="PROSITE" id="PS52050">
    <property type="entry name" value="WYL"/>
    <property type="match status" value="1"/>
</dbReference>
<name>A0A7Y3VYL8_9FLAO</name>
<dbReference type="Proteomes" id="UP000536509">
    <property type="component" value="Unassembled WGS sequence"/>
</dbReference>
<dbReference type="EMBL" id="JABEVX010000002">
    <property type="protein sequence ID" value="NNT71672.1"/>
    <property type="molecule type" value="Genomic_DNA"/>
</dbReference>
<protein>
    <submittedName>
        <fullName evidence="2">WYL domain-containing protein</fullName>
    </submittedName>
</protein>
<evidence type="ECO:0000259" key="1">
    <source>
        <dbReference type="Pfam" id="PF13280"/>
    </source>
</evidence>
<dbReference type="InterPro" id="IPR026881">
    <property type="entry name" value="WYL_dom"/>
</dbReference>
<gene>
    <name evidence="2" type="ORF">HKT18_05520</name>
</gene>
<accession>A0A7Y3VYL8</accession>
<reference evidence="2 3" key="1">
    <citation type="submission" date="2020-05" db="EMBL/GenBank/DDBJ databases">
        <title>Draft genome of Flavobacterium sp. IMCC34852.</title>
        <authorList>
            <person name="Song J."/>
            <person name="Cho J.-C."/>
        </authorList>
    </citation>
    <scope>NUCLEOTIDE SEQUENCE [LARGE SCALE GENOMIC DNA]</scope>
    <source>
        <strain evidence="2 3">IMCC34852</strain>
    </source>
</reference>
<feature type="domain" description="WYL" evidence="1">
    <location>
        <begin position="5"/>
        <end position="69"/>
    </location>
</feature>
<evidence type="ECO:0000313" key="2">
    <source>
        <dbReference type="EMBL" id="NNT71672.1"/>
    </source>
</evidence>
<comment type="caution">
    <text evidence="2">The sequence shown here is derived from an EMBL/GenBank/DDBJ whole genome shotgun (WGS) entry which is preliminary data.</text>
</comment>
<sequence>MKNIIIEAGRNLKTILIDYTEKDGSNEGWREVEPYSFREKNGVYFFYGFDIKKNGIRGFLFDSINDVQITENSFKPRWEVEF</sequence>
<evidence type="ECO:0000313" key="3">
    <source>
        <dbReference type="Proteomes" id="UP000536509"/>
    </source>
</evidence>
<proteinExistence type="predicted"/>
<dbReference type="RefSeq" id="WP_171221854.1">
    <property type="nucleotide sequence ID" value="NZ_CP121446.1"/>
</dbReference>
<keyword evidence="3" id="KW-1185">Reference proteome</keyword>
<organism evidence="2 3">
    <name type="scientific">Flavobacterium rivulicola</name>
    <dbReference type="NCBI Taxonomy" id="2732161"/>
    <lineage>
        <taxon>Bacteria</taxon>
        <taxon>Pseudomonadati</taxon>
        <taxon>Bacteroidota</taxon>
        <taxon>Flavobacteriia</taxon>
        <taxon>Flavobacteriales</taxon>
        <taxon>Flavobacteriaceae</taxon>
        <taxon>Flavobacterium</taxon>
    </lineage>
</organism>
<dbReference type="AlphaFoldDB" id="A0A7Y3VYL8"/>
<dbReference type="Pfam" id="PF13280">
    <property type="entry name" value="WYL"/>
    <property type="match status" value="1"/>
</dbReference>